<evidence type="ECO:0000313" key="4">
    <source>
        <dbReference type="Proteomes" id="UP000222831"/>
    </source>
</evidence>
<proteinExistence type="predicted"/>
<dbReference type="RefSeq" id="YP_009598789.1">
    <property type="nucleotide sequence ID" value="NC_041911.1"/>
</dbReference>
<dbReference type="OrthoDB" id="2278at10239"/>
<organism evidence="3 4">
    <name type="scientific">Ralstonia phage RP12</name>
    <dbReference type="NCBI Taxonomy" id="1923889"/>
    <lineage>
        <taxon>Viruses</taxon>
        <taxon>Duplodnaviria</taxon>
        <taxon>Heunggongvirae</taxon>
        <taxon>Uroviricota</taxon>
        <taxon>Caudoviricetes</taxon>
        <taxon>Chimalliviridae</taxon>
        <taxon>Ripduovirus</taxon>
        <taxon>Ripduovirus RP12</taxon>
    </lineage>
</organism>
<feature type="region of interest" description="Disordered" evidence="1">
    <location>
        <begin position="483"/>
        <end position="511"/>
    </location>
</feature>
<dbReference type="Proteomes" id="UP000222831">
    <property type="component" value="Segment"/>
</dbReference>
<evidence type="ECO:0000313" key="3">
    <source>
        <dbReference type="EMBL" id="BAW19070.1"/>
    </source>
</evidence>
<keyword evidence="3" id="KW-0347">Helicase</keyword>
<name>A0A1L7N0S2_9CAUD</name>
<feature type="domain" description="Divergent DnaB-like ATPase" evidence="2">
    <location>
        <begin position="151"/>
        <end position="501"/>
    </location>
</feature>
<dbReference type="InterPro" id="IPR046881">
    <property type="entry name" value="divDNAB"/>
</dbReference>
<dbReference type="Pfam" id="PF20307">
    <property type="entry name" value="divDNAB"/>
    <property type="match status" value="1"/>
</dbReference>
<keyword evidence="3" id="KW-0378">Hydrolase</keyword>
<reference evidence="3 4" key="1">
    <citation type="submission" date="2016-12" db="EMBL/GenBank/DDBJ databases">
        <title>Characterization of two jumbo phages RP12 and RP31 infecting the phytopathogen Ralstonia solanacearum.</title>
        <authorList>
            <person name="Kawasaki T."/>
            <person name="Yoshikawa G."/>
            <person name="Ogata H."/>
            <person name="Yamada T."/>
        </authorList>
    </citation>
    <scope>NUCLEOTIDE SEQUENCE [LARGE SCALE GENOMIC DNA]</scope>
    <source>
        <strain evidence="3 4">RP12</strain>
    </source>
</reference>
<dbReference type="Gene3D" id="3.40.50.300">
    <property type="entry name" value="P-loop containing nucleotide triphosphate hydrolases"/>
    <property type="match status" value="1"/>
</dbReference>
<keyword evidence="4" id="KW-1185">Reference proteome</keyword>
<protein>
    <submittedName>
        <fullName evidence="3">Putative DnaB helicase</fullName>
    </submittedName>
</protein>
<dbReference type="GO" id="GO:0004386">
    <property type="term" value="F:helicase activity"/>
    <property type="evidence" value="ECO:0007669"/>
    <property type="project" value="UniProtKB-KW"/>
</dbReference>
<evidence type="ECO:0000259" key="2">
    <source>
        <dbReference type="Pfam" id="PF20307"/>
    </source>
</evidence>
<keyword evidence="3" id="KW-0067">ATP-binding</keyword>
<evidence type="ECO:0000256" key="1">
    <source>
        <dbReference type="SAM" id="MobiDB-lite"/>
    </source>
</evidence>
<sequence>MKDILLLIRAITLLFRESQLDIGATSSPEIVKEVAETVKPPEMAVGSSDNDRDMVMGLRSIAVGMATNPEGTKYVADDLLQRVRLLTRHDESLYDSLKEGIVGEMSEESLKLITGNIRQELNVYLREVQALNIIKENSRKASFDRDSIGNLPEFIANFRAALEQYETNVKEKDPAIVGEVKVSDGDRVEAVFQQAKELNNEDGIMKTGWQALNRMLQGGFRRGEECVIGALQHNFKTGFTLSLFKQIALYNVPYMIDKKKKPLLLRITFEDPLSLNFPFLFRNIKENETGEHANVVNTPVEEMAAFVQEKLTVNGYEIMMVHVNPSMWGYRDIQNYVLSLEAEGYEIHMLMLDYLNMVDKRGLDNTGPTGSNIRDLFRRMRNFCAPRKITLITPHQLSTEAKMLIRQGNEESFVKDIANKGYYDSCRTLDQEVDLEIYIHIVKADGKSWLTIQRGKHRLIQQTKEEYKFCVLPFEDIGDIRDDVNGKDTSRKKPAGPMDGEKPGFWDFDPL</sequence>
<dbReference type="GeneID" id="40074491"/>
<dbReference type="EMBL" id="AP017924">
    <property type="protein sequence ID" value="BAW19070.1"/>
    <property type="molecule type" value="Genomic_DNA"/>
</dbReference>
<dbReference type="InterPro" id="IPR027417">
    <property type="entry name" value="P-loop_NTPase"/>
</dbReference>
<dbReference type="SUPFAM" id="SSF52540">
    <property type="entry name" value="P-loop containing nucleoside triphosphate hydrolases"/>
    <property type="match status" value="1"/>
</dbReference>
<accession>A0A1L7N0S2</accession>
<keyword evidence="3" id="KW-0547">Nucleotide-binding</keyword>
<dbReference type="KEGG" id="vg:40074491"/>